<evidence type="ECO:0000256" key="2">
    <source>
        <dbReference type="ARBA" id="ARBA00010617"/>
    </source>
</evidence>
<dbReference type="PANTHER" id="PTHR46696:SF1">
    <property type="entry name" value="CYTOCHROME P450 YJIB-RELATED"/>
    <property type="match status" value="1"/>
</dbReference>
<organism evidence="9 10">
    <name type="scientific">Nocardia vermiculata</name>
    <dbReference type="NCBI Taxonomy" id="257274"/>
    <lineage>
        <taxon>Bacteria</taxon>
        <taxon>Bacillati</taxon>
        <taxon>Actinomycetota</taxon>
        <taxon>Actinomycetes</taxon>
        <taxon>Mycobacteriales</taxon>
        <taxon>Nocardiaceae</taxon>
        <taxon>Nocardia</taxon>
    </lineage>
</organism>
<dbReference type="InterPro" id="IPR002397">
    <property type="entry name" value="Cyt_P450_B"/>
</dbReference>
<dbReference type="AlphaFoldDB" id="A0A846Y646"/>
<keyword evidence="6 8" id="KW-0408">Iron</keyword>
<name>A0A846Y646_9NOCA</name>
<dbReference type="FunFam" id="1.10.630.10:FF:000018">
    <property type="entry name" value="Cytochrome P450 monooxygenase"/>
    <property type="match status" value="1"/>
</dbReference>
<evidence type="ECO:0000256" key="1">
    <source>
        <dbReference type="ARBA" id="ARBA00001971"/>
    </source>
</evidence>
<evidence type="ECO:0000256" key="3">
    <source>
        <dbReference type="ARBA" id="ARBA00022617"/>
    </source>
</evidence>
<evidence type="ECO:0000256" key="8">
    <source>
        <dbReference type="RuleBase" id="RU000461"/>
    </source>
</evidence>
<dbReference type="Proteomes" id="UP000565711">
    <property type="component" value="Unassembled WGS sequence"/>
</dbReference>
<evidence type="ECO:0000256" key="6">
    <source>
        <dbReference type="ARBA" id="ARBA00023004"/>
    </source>
</evidence>
<comment type="cofactor">
    <cofactor evidence="1">
        <name>heme</name>
        <dbReference type="ChEBI" id="CHEBI:30413"/>
    </cofactor>
</comment>
<sequence length="415" mass="45637">MTAADPILELTDDFYQDPHAVYRELRARGPIHRIRLDGVLGWLVVDHEVAKQAFTEPGISKKIGSPLGQEVLARNGAADTFNAAINDNMLFSDPPQHTRLRKLVTKAFTGRAVRQLGPRITTIADELLAELATRERADLLDSYAFPLPIAVICELLGVPDDDKDDFRAWTAVVVNDSASIEERTAAGISFFTYMTKLIEERTATPGEDLLSELIVAKEDGDRLDQSELISMLLLLLAAGHETTVNLIGNAVYEMLREPALARRLQAEPETVPAFVEEVLRSHGSIHLATARYTTEPITLGGQEIGAGEFIMISVAAANRDPSRFSEPDRFDTDRADNRHIAFGHGIHFCLGAALARMEATVAINRLLDRIPHLSLDVAPEELSWRKSLLIRGLAALPVSTVPADEPEREFSGARV</sequence>
<dbReference type="InterPro" id="IPR036396">
    <property type="entry name" value="Cyt_P450_sf"/>
</dbReference>
<evidence type="ECO:0000313" key="10">
    <source>
        <dbReference type="Proteomes" id="UP000565711"/>
    </source>
</evidence>
<reference evidence="9 10" key="1">
    <citation type="submission" date="2020-04" db="EMBL/GenBank/DDBJ databases">
        <title>MicrobeNet Type strains.</title>
        <authorList>
            <person name="Nicholson A.C."/>
        </authorList>
    </citation>
    <scope>NUCLEOTIDE SEQUENCE [LARGE SCALE GENOMIC DNA]</scope>
    <source>
        <strain evidence="9 10">JCM 12354</strain>
    </source>
</reference>
<dbReference type="PANTHER" id="PTHR46696">
    <property type="entry name" value="P450, PUTATIVE (EUROFUNG)-RELATED"/>
    <property type="match status" value="1"/>
</dbReference>
<dbReference type="PROSITE" id="PS00086">
    <property type="entry name" value="CYTOCHROME_P450"/>
    <property type="match status" value="1"/>
</dbReference>
<dbReference type="PRINTS" id="PR00359">
    <property type="entry name" value="BP450"/>
</dbReference>
<comment type="similarity">
    <text evidence="2 8">Belongs to the cytochrome P450 family.</text>
</comment>
<dbReference type="GO" id="GO:0020037">
    <property type="term" value="F:heme binding"/>
    <property type="evidence" value="ECO:0007669"/>
    <property type="project" value="InterPro"/>
</dbReference>
<dbReference type="RefSeq" id="WP_067876279.1">
    <property type="nucleotide sequence ID" value="NZ_JAAXOP010000010.1"/>
</dbReference>
<keyword evidence="10" id="KW-1185">Reference proteome</keyword>
<dbReference type="InterPro" id="IPR001128">
    <property type="entry name" value="Cyt_P450"/>
</dbReference>
<keyword evidence="4 8" id="KW-0479">Metal-binding</keyword>
<dbReference type="GO" id="GO:0004497">
    <property type="term" value="F:monooxygenase activity"/>
    <property type="evidence" value="ECO:0007669"/>
    <property type="project" value="UniProtKB-KW"/>
</dbReference>
<keyword evidence="3 8" id="KW-0349">Heme</keyword>
<protein>
    <submittedName>
        <fullName evidence="9">Cytochrome P450</fullName>
    </submittedName>
</protein>
<keyword evidence="5 8" id="KW-0560">Oxidoreductase</keyword>
<dbReference type="InterPro" id="IPR017972">
    <property type="entry name" value="Cyt_P450_CS"/>
</dbReference>
<evidence type="ECO:0000256" key="4">
    <source>
        <dbReference type="ARBA" id="ARBA00022723"/>
    </source>
</evidence>
<dbReference type="EMBL" id="JAAXOP010000010">
    <property type="protein sequence ID" value="NKY52159.1"/>
    <property type="molecule type" value="Genomic_DNA"/>
</dbReference>
<dbReference type="GO" id="GO:0005506">
    <property type="term" value="F:iron ion binding"/>
    <property type="evidence" value="ECO:0007669"/>
    <property type="project" value="InterPro"/>
</dbReference>
<dbReference type="GO" id="GO:0016705">
    <property type="term" value="F:oxidoreductase activity, acting on paired donors, with incorporation or reduction of molecular oxygen"/>
    <property type="evidence" value="ECO:0007669"/>
    <property type="project" value="InterPro"/>
</dbReference>
<dbReference type="CDD" id="cd11029">
    <property type="entry name" value="CYP107-like"/>
    <property type="match status" value="1"/>
</dbReference>
<dbReference type="Gene3D" id="1.10.630.10">
    <property type="entry name" value="Cytochrome P450"/>
    <property type="match status" value="1"/>
</dbReference>
<dbReference type="PRINTS" id="PR00385">
    <property type="entry name" value="P450"/>
</dbReference>
<comment type="caution">
    <text evidence="9">The sequence shown here is derived from an EMBL/GenBank/DDBJ whole genome shotgun (WGS) entry which is preliminary data.</text>
</comment>
<dbReference type="Pfam" id="PF00067">
    <property type="entry name" value="p450"/>
    <property type="match status" value="1"/>
</dbReference>
<gene>
    <name evidence="9" type="ORF">HGA08_18235</name>
</gene>
<evidence type="ECO:0000313" key="9">
    <source>
        <dbReference type="EMBL" id="NKY52159.1"/>
    </source>
</evidence>
<evidence type="ECO:0000256" key="7">
    <source>
        <dbReference type="ARBA" id="ARBA00023033"/>
    </source>
</evidence>
<accession>A0A846Y646</accession>
<dbReference type="SUPFAM" id="SSF48264">
    <property type="entry name" value="Cytochrome P450"/>
    <property type="match status" value="1"/>
</dbReference>
<keyword evidence="7 8" id="KW-0503">Monooxygenase</keyword>
<evidence type="ECO:0000256" key="5">
    <source>
        <dbReference type="ARBA" id="ARBA00023002"/>
    </source>
</evidence>
<proteinExistence type="inferred from homology"/>